<reference evidence="1" key="1">
    <citation type="submission" date="2016-03" db="EMBL/GenBank/DDBJ databases">
        <title>Mechanisms controlling the formation of the plant cell surface in tip-growing cells are functionally conserved among land plants.</title>
        <authorList>
            <person name="Honkanen S."/>
            <person name="Jones V.A."/>
            <person name="Morieri G."/>
            <person name="Champion C."/>
            <person name="Hetherington A.J."/>
            <person name="Kelly S."/>
            <person name="Saint-Marcoux D."/>
            <person name="Proust H."/>
            <person name="Prescott H."/>
            <person name="Dolan L."/>
        </authorList>
    </citation>
    <scope>NUCLEOTIDE SEQUENCE [LARGE SCALE GENOMIC DNA]</scope>
    <source>
        <tissue evidence="1">Whole gametophyte</tissue>
    </source>
</reference>
<keyword evidence="2" id="KW-1185">Reference proteome</keyword>
<name>A0A176VQK0_MARPO</name>
<protein>
    <submittedName>
        <fullName evidence="1">Uncharacterized protein</fullName>
    </submittedName>
</protein>
<evidence type="ECO:0000313" key="2">
    <source>
        <dbReference type="Proteomes" id="UP000077202"/>
    </source>
</evidence>
<dbReference type="AlphaFoldDB" id="A0A176VQK0"/>
<proteinExistence type="predicted"/>
<sequence>MALDLRPVAGTVADRLWQVCVHAAPPPPFHHHTERLEQISACHLNKLGEARSRRCSPNQGLGGQLHLIVYAQLSPSKAASSPCSWDSMAFSVLHILVGFGSSVAASPAVSSANESPVMVTRNARQAAVY</sequence>
<dbReference type="Proteomes" id="UP000077202">
    <property type="component" value="Unassembled WGS sequence"/>
</dbReference>
<dbReference type="EMBL" id="LVLJ01002916">
    <property type="protein sequence ID" value="OAE23188.1"/>
    <property type="molecule type" value="Genomic_DNA"/>
</dbReference>
<evidence type="ECO:0000313" key="1">
    <source>
        <dbReference type="EMBL" id="OAE23188.1"/>
    </source>
</evidence>
<accession>A0A176VQK0</accession>
<organism evidence="1 2">
    <name type="scientific">Marchantia polymorpha subsp. ruderalis</name>
    <dbReference type="NCBI Taxonomy" id="1480154"/>
    <lineage>
        <taxon>Eukaryota</taxon>
        <taxon>Viridiplantae</taxon>
        <taxon>Streptophyta</taxon>
        <taxon>Embryophyta</taxon>
        <taxon>Marchantiophyta</taxon>
        <taxon>Marchantiopsida</taxon>
        <taxon>Marchantiidae</taxon>
        <taxon>Marchantiales</taxon>
        <taxon>Marchantiaceae</taxon>
        <taxon>Marchantia</taxon>
    </lineage>
</organism>
<gene>
    <name evidence="1" type="ORF">AXG93_1630s1030</name>
</gene>
<comment type="caution">
    <text evidence="1">The sequence shown here is derived from an EMBL/GenBank/DDBJ whole genome shotgun (WGS) entry which is preliminary data.</text>
</comment>